<comment type="caution">
    <text evidence="1">The sequence shown here is derived from an EMBL/GenBank/DDBJ whole genome shotgun (WGS) entry which is preliminary data.</text>
</comment>
<organism evidence="1 2">
    <name type="scientific">Timema podura</name>
    <name type="common">Walking stick</name>
    <dbReference type="NCBI Taxonomy" id="61482"/>
    <lineage>
        <taxon>Eukaryota</taxon>
        <taxon>Metazoa</taxon>
        <taxon>Ecdysozoa</taxon>
        <taxon>Arthropoda</taxon>
        <taxon>Hexapoda</taxon>
        <taxon>Insecta</taxon>
        <taxon>Pterygota</taxon>
        <taxon>Neoptera</taxon>
        <taxon>Polyneoptera</taxon>
        <taxon>Phasmatodea</taxon>
        <taxon>Timematodea</taxon>
        <taxon>Timematoidea</taxon>
        <taxon>Timematidae</taxon>
        <taxon>Timema</taxon>
    </lineage>
</organism>
<keyword evidence="2" id="KW-1185">Reference proteome</keyword>
<accession>A0ABN7NUK6</accession>
<dbReference type="Proteomes" id="UP001153148">
    <property type="component" value="Unassembled WGS sequence"/>
</dbReference>
<protein>
    <submittedName>
        <fullName evidence="1">Uncharacterized protein</fullName>
    </submittedName>
</protein>
<name>A0ABN7NUK6_TIMPD</name>
<gene>
    <name evidence="1" type="ORF">TPAB3V08_LOCUS6217</name>
</gene>
<dbReference type="EMBL" id="CAJPIN010009046">
    <property type="protein sequence ID" value="CAG2059253.1"/>
    <property type="molecule type" value="Genomic_DNA"/>
</dbReference>
<proteinExistence type="predicted"/>
<sequence length="14" mass="1554">MGRKASKSTLEKFA</sequence>
<evidence type="ECO:0000313" key="2">
    <source>
        <dbReference type="Proteomes" id="UP001153148"/>
    </source>
</evidence>
<evidence type="ECO:0000313" key="1">
    <source>
        <dbReference type="EMBL" id="CAG2059253.1"/>
    </source>
</evidence>
<reference evidence="1" key="1">
    <citation type="submission" date="2021-03" db="EMBL/GenBank/DDBJ databases">
        <authorList>
            <person name="Tran Van P."/>
        </authorList>
    </citation>
    <scope>NUCLEOTIDE SEQUENCE</scope>
</reference>